<protein>
    <submittedName>
        <fullName evidence="1">Uncharacterized protein</fullName>
    </submittedName>
</protein>
<evidence type="ECO:0000313" key="2">
    <source>
        <dbReference type="Proteomes" id="UP001234297"/>
    </source>
</evidence>
<sequence length="360" mass="41298">MKLLAAEEAQRRLQDQIFLLQDRMKEKDQRIERSRAEAQMSAQALRKCIEENQKLSAECADLLSKCAKWEKECTLYDQDREALMEFGNDADERAKEAEIRALEAESSLTRIAEELKYYKHECEILMMKEASATQESLVLRRQIDELEHARLQGCQENHLACSQCSSRKENQEPESHLLATVSGDSSGVITVLEGHILDRVISSLLAKANTTRQAKDEVEANAHSFLEAHMGQEQCQRLWKRVKPLTKYILALAAGFESLQKDKEHLRINLHRAEEEVKVLFEENNMLDEEHEKLLRKTRERHEGFEGKHSTSVSAKGKRKSKAGTTISTDRIIDFCGLESPRQPLSPLQLKSPESRMQKK</sequence>
<keyword evidence="2" id="KW-1185">Reference proteome</keyword>
<evidence type="ECO:0000313" key="1">
    <source>
        <dbReference type="EMBL" id="KAJ8625599.1"/>
    </source>
</evidence>
<proteinExistence type="predicted"/>
<comment type="caution">
    <text evidence="1">The sequence shown here is derived from an EMBL/GenBank/DDBJ whole genome shotgun (WGS) entry which is preliminary data.</text>
</comment>
<dbReference type="EMBL" id="CM056819">
    <property type="protein sequence ID" value="KAJ8625599.1"/>
    <property type="molecule type" value="Genomic_DNA"/>
</dbReference>
<organism evidence="1 2">
    <name type="scientific">Persea americana</name>
    <name type="common">Avocado</name>
    <dbReference type="NCBI Taxonomy" id="3435"/>
    <lineage>
        <taxon>Eukaryota</taxon>
        <taxon>Viridiplantae</taxon>
        <taxon>Streptophyta</taxon>
        <taxon>Embryophyta</taxon>
        <taxon>Tracheophyta</taxon>
        <taxon>Spermatophyta</taxon>
        <taxon>Magnoliopsida</taxon>
        <taxon>Magnoliidae</taxon>
        <taxon>Laurales</taxon>
        <taxon>Lauraceae</taxon>
        <taxon>Persea</taxon>
    </lineage>
</organism>
<accession>A0ACC2KWL8</accession>
<name>A0ACC2KWL8_PERAE</name>
<dbReference type="Proteomes" id="UP001234297">
    <property type="component" value="Chromosome 11"/>
</dbReference>
<gene>
    <name evidence="1" type="ORF">MRB53_034129</name>
</gene>
<reference evidence="1 2" key="1">
    <citation type="journal article" date="2022" name="Hortic Res">
        <title>A haplotype resolved chromosomal level avocado genome allows analysis of novel avocado genes.</title>
        <authorList>
            <person name="Nath O."/>
            <person name="Fletcher S.J."/>
            <person name="Hayward A."/>
            <person name="Shaw L.M."/>
            <person name="Masouleh A.K."/>
            <person name="Furtado A."/>
            <person name="Henry R.J."/>
            <person name="Mitter N."/>
        </authorList>
    </citation>
    <scope>NUCLEOTIDE SEQUENCE [LARGE SCALE GENOMIC DNA]</scope>
    <source>
        <strain evidence="2">cv. Hass</strain>
    </source>
</reference>